<proteinExistence type="predicted"/>
<reference evidence="1" key="1">
    <citation type="submission" date="2021-12" db="EMBL/GenBank/DDBJ databases">
        <authorList>
            <person name="Zaccaron A."/>
            <person name="Stergiopoulos I."/>
        </authorList>
    </citation>
    <scope>NUCLEOTIDE SEQUENCE</scope>
    <source>
        <strain evidence="1">Race5_Kim</strain>
    </source>
</reference>
<sequence>MLMTEIYQKAFHASSVFASISRPLKRHCERVLVQKQARKASYAFGAMCWVLKTTFNNGS</sequence>
<reference evidence="1" key="2">
    <citation type="journal article" date="2022" name="Microb. Genom.">
        <title>A chromosome-scale genome assembly of the tomato pathogen Cladosporium fulvum reveals a compartmentalized genome architecture and the presence of a dispensable chromosome.</title>
        <authorList>
            <person name="Zaccaron A.Z."/>
            <person name="Chen L.H."/>
            <person name="Samaras A."/>
            <person name="Stergiopoulos I."/>
        </authorList>
    </citation>
    <scope>NUCLEOTIDE SEQUENCE</scope>
    <source>
        <strain evidence="1">Race5_Kim</strain>
    </source>
</reference>
<accession>A0A9Q8LA13</accession>
<evidence type="ECO:0000313" key="1">
    <source>
        <dbReference type="EMBL" id="UJO13526.1"/>
    </source>
</evidence>
<dbReference type="GeneID" id="71983600"/>
<dbReference type="RefSeq" id="XP_047757892.1">
    <property type="nucleotide sequence ID" value="XM_047902870.1"/>
</dbReference>
<protein>
    <submittedName>
        <fullName evidence="1">Uncharacterized protein</fullName>
    </submittedName>
</protein>
<dbReference type="EMBL" id="CP090164">
    <property type="protein sequence ID" value="UJO13526.1"/>
    <property type="molecule type" value="Genomic_DNA"/>
</dbReference>
<evidence type="ECO:0000313" key="2">
    <source>
        <dbReference type="Proteomes" id="UP000756132"/>
    </source>
</evidence>
<organism evidence="1 2">
    <name type="scientific">Passalora fulva</name>
    <name type="common">Tomato leaf mold</name>
    <name type="synonym">Cladosporium fulvum</name>
    <dbReference type="NCBI Taxonomy" id="5499"/>
    <lineage>
        <taxon>Eukaryota</taxon>
        <taxon>Fungi</taxon>
        <taxon>Dikarya</taxon>
        <taxon>Ascomycota</taxon>
        <taxon>Pezizomycotina</taxon>
        <taxon>Dothideomycetes</taxon>
        <taxon>Dothideomycetidae</taxon>
        <taxon>Mycosphaerellales</taxon>
        <taxon>Mycosphaerellaceae</taxon>
        <taxon>Fulvia</taxon>
    </lineage>
</organism>
<dbReference type="KEGG" id="ffu:CLAFUR5_03722"/>
<dbReference type="AlphaFoldDB" id="A0A9Q8LA13"/>
<name>A0A9Q8LA13_PASFU</name>
<dbReference type="Proteomes" id="UP000756132">
    <property type="component" value="Chromosome 2"/>
</dbReference>
<gene>
    <name evidence="1" type="ORF">CLAFUR5_03722</name>
</gene>
<keyword evidence="2" id="KW-1185">Reference proteome</keyword>